<evidence type="ECO:0000313" key="1">
    <source>
        <dbReference type="EMBL" id="KKL92206.1"/>
    </source>
</evidence>
<comment type="caution">
    <text evidence="1">The sequence shown here is derived from an EMBL/GenBank/DDBJ whole genome shotgun (WGS) entry which is preliminary data.</text>
</comment>
<reference evidence="1" key="1">
    <citation type="journal article" date="2015" name="Nature">
        <title>Complex archaea that bridge the gap between prokaryotes and eukaryotes.</title>
        <authorList>
            <person name="Spang A."/>
            <person name="Saw J.H."/>
            <person name="Jorgensen S.L."/>
            <person name="Zaremba-Niedzwiedzka K."/>
            <person name="Martijn J."/>
            <person name="Lind A.E."/>
            <person name="van Eijk R."/>
            <person name="Schleper C."/>
            <person name="Guy L."/>
            <person name="Ettema T.J."/>
        </authorList>
    </citation>
    <scope>NUCLEOTIDE SEQUENCE</scope>
</reference>
<organism evidence="1">
    <name type="scientific">marine sediment metagenome</name>
    <dbReference type="NCBI Taxonomy" id="412755"/>
    <lineage>
        <taxon>unclassified sequences</taxon>
        <taxon>metagenomes</taxon>
        <taxon>ecological metagenomes</taxon>
    </lineage>
</organism>
<protein>
    <submittedName>
        <fullName evidence="1">Uncharacterized protein</fullName>
    </submittedName>
</protein>
<gene>
    <name evidence="1" type="ORF">LCGC14_1887050</name>
</gene>
<sequence>MVIKFKKFPGKVIIGDKPVNYRVSIQTVPAPTAVVLSTDTSFGIVTIALDDWPEVVAAVEDLKQELEK</sequence>
<proteinExistence type="predicted"/>
<dbReference type="AlphaFoldDB" id="A0A0F9GNX1"/>
<name>A0A0F9GNX1_9ZZZZ</name>
<accession>A0A0F9GNX1</accession>
<dbReference type="EMBL" id="LAZR01019530">
    <property type="protein sequence ID" value="KKL92206.1"/>
    <property type="molecule type" value="Genomic_DNA"/>
</dbReference>